<feature type="domain" description="J" evidence="3">
    <location>
        <begin position="6"/>
        <end position="70"/>
    </location>
</feature>
<proteinExistence type="predicted"/>
<dbReference type="Gene3D" id="1.10.287.110">
    <property type="entry name" value="DnaJ domain"/>
    <property type="match status" value="1"/>
</dbReference>
<dbReference type="InterPro" id="IPR001623">
    <property type="entry name" value="DnaJ_domain"/>
</dbReference>
<keyword evidence="2" id="KW-1133">Transmembrane helix</keyword>
<dbReference type="PRINTS" id="PR00625">
    <property type="entry name" value="JDOMAIN"/>
</dbReference>
<dbReference type="SUPFAM" id="SSF46565">
    <property type="entry name" value="Chaperone J-domain"/>
    <property type="match status" value="1"/>
</dbReference>
<organism evidence="4">
    <name type="scientific">marine sediment metagenome</name>
    <dbReference type="NCBI Taxonomy" id="412755"/>
    <lineage>
        <taxon>unclassified sequences</taxon>
        <taxon>metagenomes</taxon>
        <taxon>ecological metagenomes</taxon>
    </lineage>
</organism>
<evidence type="ECO:0000256" key="2">
    <source>
        <dbReference type="SAM" id="Phobius"/>
    </source>
</evidence>
<keyword evidence="2" id="KW-0472">Membrane</keyword>
<protein>
    <recommendedName>
        <fullName evidence="3">J domain-containing protein</fullName>
    </recommendedName>
</protein>
<dbReference type="EMBL" id="BARS01026226">
    <property type="protein sequence ID" value="GAG12829.1"/>
    <property type="molecule type" value="Genomic_DNA"/>
</dbReference>
<reference evidence="4" key="1">
    <citation type="journal article" date="2014" name="Front. Microbiol.">
        <title>High frequency of phylogenetically diverse reductive dehalogenase-homologous genes in deep subseafloor sedimentary metagenomes.</title>
        <authorList>
            <person name="Kawai M."/>
            <person name="Futagami T."/>
            <person name="Toyoda A."/>
            <person name="Takaki Y."/>
            <person name="Nishi S."/>
            <person name="Hori S."/>
            <person name="Arai W."/>
            <person name="Tsubouchi T."/>
            <person name="Morono Y."/>
            <person name="Uchiyama I."/>
            <person name="Ito T."/>
            <person name="Fujiyama A."/>
            <person name="Inagaki F."/>
            <person name="Takami H."/>
        </authorList>
    </citation>
    <scope>NUCLEOTIDE SEQUENCE</scope>
    <source>
        <strain evidence="4">Expedition CK06-06</strain>
    </source>
</reference>
<dbReference type="InterPro" id="IPR036869">
    <property type="entry name" value="J_dom_sf"/>
</dbReference>
<accession>X0V3V8</accession>
<dbReference type="PANTHER" id="PTHR43096:SF52">
    <property type="entry name" value="DNAJ HOMOLOG 1, MITOCHONDRIAL-RELATED"/>
    <property type="match status" value="1"/>
</dbReference>
<dbReference type="Pfam" id="PF00226">
    <property type="entry name" value="DnaJ"/>
    <property type="match status" value="1"/>
</dbReference>
<feature type="transmembrane region" description="Helical" evidence="2">
    <location>
        <begin position="95"/>
        <end position="113"/>
    </location>
</feature>
<name>X0V3V8_9ZZZZ</name>
<evidence type="ECO:0000259" key="3">
    <source>
        <dbReference type="PROSITE" id="PS50076"/>
    </source>
</evidence>
<dbReference type="AlphaFoldDB" id="X0V3V8"/>
<evidence type="ECO:0000256" key="1">
    <source>
        <dbReference type="ARBA" id="ARBA00023186"/>
    </source>
</evidence>
<keyword evidence="1" id="KW-0143">Chaperone</keyword>
<feature type="transmembrane region" description="Helical" evidence="2">
    <location>
        <begin position="119"/>
        <end position="141"/>
    </location>
</feature>
<comment type="caution">
    <text evidence="4">The sequence shown here is derived from an EMBL/GenBank/DDBJ whole genome shotgun (WGS) entry which is preliminary data.</text>
</comment>
<dbReference type="GO" id="GO:0042026">
    <property type="term" value="P:protein refolding"/>
    <property type="evidence" value="ECO:0007669"/>
    <property type="project" value="TreeGrafter"/>
</dbReference>
<dbReference type="PROSITE" id="PS50076">
    <property type="entry name" value="DNAJ_2"/>
    <property type="match status" value="1"/>
</dbReference>
<dbReference type="PANTHER" id="PTHR43096">
    <property type="entry name" value="DNAJ HOMOLOG 1, MITOCHONDRIAL-RELATED"/>
    <property type="match status" value="1"/>
</dbReference>
<dbReference type="CDD" id="cd06257">
    <property type="entry name" value="DnaJ"/>
    <property type="match status" value="1"/>
</dbReference>
<keyword evidence="2" id="KW-0812">Transmembrane</keyword>
<sequence>MATQLDCYGILQVHPEAEKEVIDAAYRKLAAKYHPDVSQVSDASERMKQINTAYEVLSDPIKRAAYDAVKGVAPSPDAPPHAAARPRYLTNAWRTLLIAAGLMLLAVVASRLGPSLLLLVPKLVVSLAVISLVVWLLFTLAKPRG</sequence>
<dbReference type="SMART" id="SM00271">
    <property type="entry name" value="DnaJ"/>
    <property type="match status" value="1"/>
</dbReference>
<gene>
    <name evidence="4" type="ORF">S01H1_41354</name>
</gene>
<dbReference type="GO" id="GO:0051082">
    <property type="term" value="F:unfolded protein binding"/>
    <property type="evidence" value="ECO:0007669"/>
    <property type="project" value="TreeGrafter"/>
</dbReference>
<evidence type="ECO:0000313" key="4">
    <source>
        <dbReference type="EMBL" id="GAG12829.1"/>
    </source>
</evidence>
<dbReference type="GO" id="GO:0005737">
    <property type="term" value="C:cytoplasm"/>
    <property type="evidence" value="ECO:0007669"/>
    <property type="project" value="TreeGrafter"/>
</dbReference>